<dbReference type="CDD" id="cd07012">
    <property type="entry name" value="PBP2_Bug_TTT"/>
    <property type="match status" value="1"/>
</dbReference>
<evidence type="ECO:0008006" key="5">
    <source>
        <dbReference type="Google" id="ProtNLM"/>
    </source>
</evidence>
<evidence type="ECO:0000313" key="4">
    <source>
        <dbReference type="Proteomes" id="UP000672657"/>
    </source>
</evidence>
<dbReference type="PANTHER" id="PTHR42928">
    <property type="entry name" value="TRICARBOXYLATE-BINDING PROTEIN"/>
    <property type="match status" value="1"/>
</dbReference>
<comment type="caution">
    <text evidence="3">The sequence shown here is derived from an EMBL/GenBank/DDBJ whole genome shotgun (WGS) entry which is preliminary data.</text>
</comment>
<feature type="signal peptide" evidence="2">
    <location>
        <begin position="1"/>
        <end position="42"/>
    </location>
</feature>
<dbReference type="PANTHER" id="PTHR42928:SF5">
    <property type="entry name" value="BLR1237 PROTEIN"/>
    <property type="match status" value="1"/>
</dbReference>
<dbReference type="Proteomes" id="UP000672657">
    <property type="component" value="Unassembled WGS sequence"/>
</dbReference>
<dbReference type="InterPro" id="IPR005064">
    <property type="entry name" value="BUG"/>
</dbReference>
<dbReference type="PIRSF" id="PIRSF017082">
    <property type="entry name" value="YflP"/>
    <property type="match status" value="1"/>
</dbReference>
<reference evidence="3 4" key="1">
    <citation type="submission" date="2021-03" db="EMBL/GenBank/DDBJ databases">
        <authorList>
            <person name="Peeters C."/>
        </authorList>
    </citation>
    <scope>NUCLEOTIDE SEQUENCE [LARGE SCALE GENOMIC DNA]</scope>
    <source>
        <strain evidence="3 4">LMG 26411</strain>
    </source>
</reference>
<organism evidence="3 4">
    <name type="scientific">Cupriavidus numazuensis</name>
    <dbReference type="NCBI Taxonomy" id="221992"/>
    <lineage>
        <taxon>Bacteria</taxon>
        <taxon>Pseudomonadati</taxon>
        <taxon>Pseudomonadota</taxon>
        <taxon>Betaproteobacteria</taxon>
        <taxon>Burkholderiales</taxon>
        <taxon>Burkholderiaceae</taxon>
        <taxon>Cupriavidus</taxon>
    </lineage>
</organism>
<feature type="chain" id="PRO_5047199796" description="Extra-cytoplasmic solute receptor" evidence="2">
    <location>
        <begin position="43"/>
        <end position="340"/>
    </location>
</feature>
<accession>A0ABN7Q4E3</accession>
<dbReference type="InterPro" id="IPR042100">
    <property type="entry name" value="Bug_dom1"/>
</dbReference>
<dbReference type="Pfam" id="PF03401">
    <property type="entry name" value="TctC"/>
    <property type="match status" value="1"/>
</dbReference>
<evidence type="ECO:0000256" key="2">
    <source>
        <dbReference type="SAM" id="SignalP"/>
    </source>
</evidence>
<keyword evidence="4" id="KW-1185">Reference proteome</keyword>
<comment type="similarity">
    <text evidence="1">Belongs to the UPF0065 (bug) family.</text>
</comment>
<protein>
    <recommendedName>
        <fullName evidence="5">Extra-cytoplasmic solute receptor</fullName>
    </recommendedName>
</protein>
<dbReference type="Gene3D" id="3.40.190.150">
    <property type="entry name" value="Bordetella uptake gene, domain 1"/>
    <property type="match status" value="1"/>
</dbReference>
<gene>
    <name evidence="3" type="ORF">LMG26411_03143</name>
</gene>
<dbReference type="Gene3D" id="3.40.190.10">
    <property type="entry name" value="Periplasmic binding protein-like II"/>
    <property type="match status" value="1"/>
</dbReference>
<dbReference type="EMBL" id="CAJPVI010000017">
    <property type="protein sequence ID" value="CAG2147401.1"/>
    <property type="molecule type" value="Genomic_DNA"/>
</dbReference>
<proteinExistence type="inferred from homology"/>
<evidence type="ECO:0000256" key="1">
    <source>
        <dbReference type="ARBA" id="ARBA00006987"/>
    </source>
</evidence>
<evidence type="ECO:0000313" key="3">
    <source>
        <dbReference type="EMBL" id="CAG2147401.1"/>
    </source>
</evidence>
<sequence length="340" mass="36080">MRITGDRSIKIHGDKMHALANLTRRAVATLAALLTLTSPVMADSYPDHVVKIVTPTSAGSSVDDYLRLLANHLSQKLGQSFIVENRPGGNMIIGADVVAKATPDGYTLLMASSGVMSANPFLFKRLPYDPLKDFVPIARFMALPMVIAVPASSPYRTIADLVADARAHPGKLNYGTAAAPSQVAMAAFNEAASIRAVSVPYKGMANLLPDVMTGVVDYAVSESATVLPHVQSGRLRVLAVLGPGRVPAISEVPTIAEAGYPGVRVASWGGLFAPAGTAPAIVEKLQRYTLEFASSQASQAFHARRGSLPYPATSPELAKAIREDQQMWKRLITLAGIQPE</sequence>
<keyword evidence="2" id="KW-0732">Signal</keyword>
<name>A0ABN7Q4E3_9BURK</name>
<dbReference type="SUPFAM" id="SSF53850">
    <property type="entry name" value="Periplasmic binding protein-like II"/>
    <property type="match status" value="1"/>
</dbReference>